<evidence type="ECO:0000313" key="2">
    <source>
        <dbReference type="Proteomes" id="UP001552299"/>
    </source>
</evidence>
<dbReference type="AlphaFoldDB" id="A0ABD0VLD7"/>
<evidence type="ECO:0000313" key="1">
    <source>
        <dbReference type="EMBL" id="KAL0925638.1"/>
    </source>
</evidence>
<organism evidence="1 2">
    <name type="scientific">Dendrobium thyrsiflorum</name>
    <name type="common">Pinecone-like raceme dendrobium</name>
    <name type="synonym">Orchid</name>
    <dbReference type="NCBI Taxonomy" id="117978"/>
    <lineage>
        <taxon>Eukaryota</taxon>
        <taxon>Viridiplantae</taxon>
        <taxon>Streptophyta</taxon>
        <taxon>Embryophyta</taxon>
        <taxon>Tracheophyta</taxon>
        <taxon>Spermatophyta</taxon>
        <taxon>Magnoliopsida</taxon>
        <taxon>Liliopsida</taxon>
        <taxon>Asparagales</taxon>
        <taxon>Orchidaceae</taxon>
        <taxon>Epidendroideae</taxon>
        <taxon>Malaxideae</taxon>
        <taxon>Dendrobiinae</taxon>
        <taxon>Dendrobium</taxon>
    </lineage>
</organism>
<reference evidence="1 2" key="1">
    <citation type="journal article" date="2024" name="Plant Biotechnol. J.">
        <title>Dendrobium thyrsiflorum genome and its molecular insights into genes involved in important horticultural traits.</title>
        <authorList>
            <person name="Chen B."/>
            <person name="Wang J.Y."/>
            <person name="Zheng P.J."/>
            <person name="Li K.L."/>
            <person name="Liang Y.M."/>
            <person name="Chen X.F."/>
            <person name="Zhang C."/>
            <person name="Zhao X."/>
            <person name="He X."/>
            <person name="Zhang G.Q."/>
            <person name="Liu Z.J."/>
            <person name="Xu Q."/>
        </authorList>
    </citation>
    <scope>NUCLEOTIDE SEQUENCE [LARGE SCALE GENOMIC DNA]</scope>
    <source>
        <strain evidence="1">GZMU011</strain>
    </source>
</reference>
<dbReference type="EMBL" id="JANQDX010000004">
    <property type="protein sequence ID" value="KAL0925638.1"/>
    <property type="molecule type" value="Genomic_DNA"/>
</dbReference>
<accession>A0ABD0VLD7</accession>
<name>A0ABD0VLD7_DENTH</name>
<protein>
    <submittedName>
        <fullName evidence="1">Uncharacterized protein</fullName>
    </submittedName>
</protein>
<sequence length="76" mass="8199">MLSSRREIQNIIPFPLLYPLPSTPHAKYSSLPSAFYPSPSILAPGPVTFPIPLLPAPSSLPLFQSLEPSATVRSPT</sequence>
<dbReference type="Proteomes" id="UP001552299">
    <property type="component" value="Unassembled WGS sequence"/>
</dbReference>
<comment type="caution">
    <text evidence="1">The sequence shown here is derived from an EMBL/GenBank/DDBJ whole genome shotgun (WGS) entry which is preliminary data.</text>
</comment>
<gene>
    <name evidence="1" type="ORF">M5K25_004003</name>
</gene>
<proteinExistence type="predicted"/>
<keyword evidence="2" id="KW-1185">Reference proteome</keyword>